<dbReference type="GO" id="GO:0000447">
    <property type="term" value="P:endonucleolytic cleavage in ITS1 to separate SSU-rRNA from 5.8S rRNA and LSU-rRNA from tricistronic rRNA transcript (SSU-rRNA, 5.8S rRNA, LSU-rRNA)"/>
    <property type="evidence" value="ECO:0007669"/>
    <property type="project" value="TreeGrafter"/>
</dbReference>
<dbReference type="FunCoup" id="C1E5R9">
    <property type="interactions" value="1765"/>
</dbReference>
<dbReference type="OrthoDB" id="392571at2759"/>
<evidence type="ECO:0000313" key="3">
    <source>
        <dbReference type="EMBL" id="ACO63682.1"/>
    </source>
</evidence>
<dbReference type="KEGG" id="mis:MICPUN_58412"/>
<dbReference type="InterPro" id="IPR040000">
    <property type="entry name" value="NOP9"/>
</dbReference>
<dbReference type="InterPro" id="IPR011989">
    <property type="entry name" value="ARM-like"/>
</dbReference>
<keyword evidence="4" id="KW-1185">Reference proteome</keyword>
<dbReference type="GO" id="GO:0000472">
    <property type="term" value="P:endonucleolytic cleavage to generate mature 5'-end of SSU-rRNA from (SSU-rRNA, 5.8S rRNA, LSU-rRNA)"/>
    <property type="evidence" value="ECO:0007669"/>
    <property type="project" value="TreeGrafter"/>
</dbReference>
<dbReference type="SMART" id="SM00025">
    <property type="entry name" value="Pumilio"/>
    <property type="match status" value="4"/>
</dbReference>
<dbReference type="InParanoid" id="C1E5R9"/>
<dbReference type="SUPFAM" id="SSF48371">
    <property type="entry name" value="ARM repeat"/>
    <property type="match status" value="2"/>
</dbReference>
<dbReference type="RefSeq" id="XP_002502424.1">
    <property type="nucleotide sequence ID" value="XM_002502378.1"/>
</dbReference>
<evidence type="ECO:0000256" key="1">
    <source>
        <dbReference type="ARBA" id="ARBA00022737"/>
    </source>
</evidence>
<dbReference type="STRING" id="296587.C1E5R9"/>
<dbReference type="eggNOG" id="KOG2188">
    <property type="taxonomic scope" value="Eukaryota"/>
</dbReference>
<feature type="compositionally biased region" description="Acidic residues" evidence="2">
    <location>
        <begin position="629"/>
        <end position="639"/>
    </location>
</feature>
<dbReference type="EMBL" id="CP001326">
    <property type="protein sequence ID" value="ACO63682.1"/>
    <property type="molecule type" value="Genomic_DNA"/>
</dbReference>
<dbReference type="GO" id="GO:0000056">
    <property type="term" value="P:ribosomal small subunit export from nucleus"/>
    <property type="evidence" value="ECO:0007669"/>
    <property type="project" value="TreeGrafter"/>
</dbReference>
<evidence type="ECO:0000256" key="2">
    <source>
        <dbReference type="SAM" id="MobiDB-lite"/>
    </source>
</evidence>
<dbReference type="PANTHER" id="PTHR13102">
    <property type="entry name" value="NUCLEOLAR PROTEIN 9"/>
    <property type="match status" value="1"/>
</dbReference>
<feature type="compositionally biased region" description="Basic residues" evidence="2">
    <location>
        <begin position="643"/>
        <end position="668"/>
    </location>
</feature>
<evidence type="ECO:0008006" key="5">
    <source>
        <dbReference type="Google" id="ProtNLM"/>
    </source>
</evidence>
<sequence>MADASNGGDEFNRHDGGGVSILGVDGRRYTVDESTASYFYEIEALLQTDPETPEQVEERTILAGNALEEAVGYEMALSMDARCSRIVEKLLTAAGDDDLVRFLAGITKEATDFYVLCKSLFGSRVAEHALGCVAAKVGKTPSEELLGKLEPPLRAVADGIVAEAVNCAYDPRVSPVARKFLSVLSGRECAPVAKAGGLAGKLKGGTSKAGAFADSGIGQPDRHRFDDELKAFADAMLAALEPELWNLTEDACGSAFLQAMLNAHQGDAAALNWIVPGFLGCAPAAGTPEGELLADADEKDVRQLMDSRAGSHLFEAILRAAPPKLLNEIFRRFFRGKLRALSSHPSANFVLQAFLGATGDADHVATALMELGQDFGSLMRERRAGVVAAILAACARTRSGERDAAKSLARGLTAKMPARKEGRSQLAPALLWMNQHSGAGGGRCDVLGAAMLQTILKFPPDAIPQFIESVASMTSGEAVSAACDPGGSRALEAFLGSHAHRPRDKKDVVQSLSGDWAKLATSACGSHVLEAAYGAADQRTRENIVSAMSRAESQIQGTRHGPHLLRRLGVSQFRADPEQWNKRAKQAEDVKADFAREFGMEEEEEEDNRGAKKRKTEDFAREEHADEGEAKEDEEDEEAPKEKKAKKEKKEKKEKKAKKEKKEKKEKR</sequence>
<dbReference type="GO" id="GO:0000480">
    <property type="term" value="P:endonucleolytic cleavage in 5'-ETS of tricistronic rRNA transcript (SSU-rRNA, 5.8S rRNA, LSU-rRNA)"/>
    <property type="evidence" value="ECO:0007669"/>
    <property type="project" value="TreeGrafter"/>
</dbReference>
<dbReference type="Pfam" id="PF22493">
    <property type="entry name" value="PUF_NOP9"/>
    <property type="match status" value="1"/>
</dbReference>
<proteinExistence type="predicted"/>
<feature type="region of interest" description="Disordered" evidence="2">
    <location>
        <begin position="596"/>
        <end position="668"/>
    </location>
</feature>
<dbReference type="InterPro" id="IPR016024">
    <property type="entry name" value="ARM-type_fold"/>
</dbReference>
<dbReference type="InterPro" id="IPR001313">
    <property type="entry name" value="Pumilio_RNA-bd_rpt"/>
</dbReference>
<dbReference type="AlphaFoldDB" id="C1E5R9"/>
<dbReference type="OMA" id="HHLVRNF"/>
<dbReference type="Proteomes" id="UP000002009">
    <property type="component" value="Chromosome 5"/>
</dbReference>
<feature type="compositionally biased region" description="Basic and acidic residues" evidence="2">
    <location>
        <begin position="615"/>
        <end position="628"/>
    </location>
</feature>
<evidence type="ECO:0000313" key="4">
    <source>
        <dbReference type="Proteomes" id="UP000002009"/>
    </source>
</evidence>
<reference evidence="3 4" key="1">
    <citation type="journal article" date="2009" name="Science">
        <title>Green evolution and dynamic adaptations revealed by genomes of the marine picoeukaryotes Micromonas.</title>
        <authorList>
            <person name="Worden A.Z."/>
            <person name="Lee J.H."/>
            <person name="Mock T."/>
            <person name="Rouze P."/>
            <person name="Simmons M.P."/>
            <person name="Aerts A.L."/>
            <person name="Allen A.E."/>
            <person name="Cuvelier M.L."/>
            <person name="Derelle E."/>
            <person name="Everett M.V."/>
            <person name="Foulon E."/>
            <person name="Grimwood J."/>
            <person name="Gundlach H."/>
            <person name="Henrissat B."/>
            <person name="Napoli C."/>
            <person name="McDonald S.M."/>
            <person name="Parker M.S."/>
            <person name="Rombauts S."/>
            <person name="Salamov A."/>
            <person name="Von Dassow P."/>
            <person name="Badger J.H."/>
            <person name="Coutinho P.M."/>
            <person name="Demir E."/>
            <person name="Dubchak I."/>
            <person name="Gentemann C."/>
            <person name="Eikrem W."/>
            <person name="Gready J.E."/>
            <person name="John U."/>
            <person name="Lanier W."/>
            <person name="Lindquist E.A."/>
            <person name="Lucas S."/>
            <person name="Mayer K.F."/>
            <person name="Moreau H."/>
            <person name="Not F."/>
            <person name="Otillar R."/>
            <person name="Panaud O."/>
            <person name="Pangilinan J."/>
            <person name="Paulsen I."/>
            <person name="Piegu B."/>
            <person name="Poliakov A."/>
            <person name="Robbens S."/>
            <person name="Schmutz J."/>
            <person name="Toulza E."/>
            <person name="Wyss T."/>
            <person name="Zelensky A."/>
            <person name="Zhou K."/>
            <person name="Armbrust E.V."/>
            <person name="Bhattacharya D."/>
            <person name="Goodenough U.W."/>
            <person name="Van de Peer Y."/>
            <person name="Grigoriev I.V."/>
        </authorList>
    </citation>
    <scope>NUCLEOTIDE SEQUENCE [LARGE SCALE GENOMIC DNA]</scope>
    <source>
        <strain evidence="4">RCC299 / NOUM17</strain>
    </source>
</reference>
<gene>
    <name evidence="3" type="ORF">MICPUN_58412</name>
</gene>
<dbReference type="GO" id="GO:0003723">
    <property type="term" value="F:RNA binding"/>
    <property type="evidence" value="ECO:0007669"/>
    <property type="project" value="InterPro"/>
</dbReference>
<keyword evidence="1" id="KW-0677">Repeat</keyword>
<organism evidence="3 4">
    <name type="scientific">Micromonas commoda (strain RCC299 / NOUM17 / CCMP2709)</name>
    <name type="common">Picoplanktonic green alga</name>
    <dbReference type="NCBI Taxonomy" id="296587"/>
    <lineage>
        <taxon>Eukaryota</taxon>
        <taxon>Viridiplantae</taxon>
        <taxon>Chlorophyta</taxon>
        <taxon>Mamiellophyceae</taxon>
        <taxon>Mamiellales</taxon>
        <taxon>Mamiellaceae</taxon>
        <taxon>Micromonas</taxon>
    </lineage>
</organism>
<dbReference type="Gene3D" id="1.25.10.10">
    <property type="entry name" value="Leucine-rich Repeat Variant"/>
    <property type="match status" value="2"/>
</dbReference>
<name>C1E5R9_MICCC</name>
<dbReference type="GO" id="GO:0030686">
    <property type="term" value="C:90S preribosome"/>
    <property type="evidence" value="ECO:0007669"/>
    <property type="project" value="TreeGrafter"/>
</dbReference>
<dbReference type="GO" id="GO:0005730">
    <property type="term" value="C:nucleolus"/>
    <property type="evidence" value="ECO:0007669"/>
    <property type="project" value="TreeGrafter"/>
</dbReference>
<dbReference type="GeneID" id="8243331"/>
<dbReference type="PANTHER" id="PTHR13102:SF0">
    <property type="entry name" value="NUCLEOLAR PROTEIN 9"/>
    <property type="match status" value="1"/>
</dbReference>
<protein>
    <recommendedName>
        <fullName evidence="5">Nucleolar protein 9</fullName>
    </recommendedName>
</protein>
<accession>C1E5R9</accession>
<dbReference type="GO" id="GO:0030688">
    <property type="term" value="C:preribosome, small subunit precursor"/>
    <property type="evidence" value="ECO:0007669"/>
    <property type="project" value="TreeGrafter"/>
</dbReference>